<dbReference type="GO" id="GO:0071949">
    <property type="term" value="F:FAD binding"/>
    <property type="evidence" value="ECO:0007669"/>
    <property type="project" value="InterPro"/>
</dbReference>
<keyword evidence="2" id="KW-0285">Flavoprotein</keyword>
<sequence>MPAHAQNKISIVYDALKDVLGASNLLIDEHSRSLFAQDVFTKDKMALAVARPTSKDELSAVLKVAQEYALTVVPRGGGMSYTSGYVPAKDDTLIIDMGLMNKILEVNKQDMYVTVECGCTWKKLHEALKGSGVRTPFWGTLSGSFATVGGGLSQNSVFWGTGQHGTAADSVVGLEVVLADGSVLKTGAGAQINSSPFFRHYGPDLTGLFTCDAGALGFKAHATLRLIPEMPAKGYLAFDFKTADDAIDAMSEISRKGLAAECFGFDPYLQAQRMKRESLSKDIKALAGVMKSSGSVLGALKDGAKVALAGRGYMKNVVYSVQIIVEDRIPAGVDARLAEIRQIGSNFNGREIENSIPKITRANPFGPVNNMLGPEGERWVPIHGLFPHSKTKQAFVAIGQVFEKHKDLIDKYSIGTGHLFAVVSTNCFIIEPVFFWPDAITEIHKEYVESDHIAKFKRFDENLDARNAVQLLRSEIGKVCKDIGGVHMQIGKSYQYKEGIEPNSYQLVQALKKVLDPQGRVNPNALGLE</sequence>
<proteinExistence type="inferred from homology"/>
<dbReference type="InterPro" id="IPR006094">
    <property type="entry name" value="Oxid_FAD_bind_N"/>
</dbReference>
<dbReference type="GO" id="GO:1903457">
    <property type="term" value="P:lactate catabolic process"/>
    <property type="evidence" value="ECO:0007669"/>
    <property type="project" value="TreeGrafter"/>
</dbReference>
<protein>
    <submittedName>
        <fullName evidence="5">FAD-binding protein</fullName>
    </submittedName>
</protein>
<dbReference type="RefSeq" id="WP_070049273.1">
    <property type="nucleotide sequence ID" value="NZ_CBCSDO010000004.1"/>
</dbReference>
<dbReference type="Gene3D" id="3.30.465.10">
    <property type="match status" value="1"/>
</dbReference>
<evidence type="ECO:0000256" key="1">
    <source>
        <dbReference type="ARBA" id="ARBA00008000"/>
    </source>
</evidence>
<evidence type="ECO:0000313" key="6">
    <source>
        <dbReference type="Proteomes" id="UP000242258"/>
    </source>
</evidence>
<dbReference type="SUPFAM" id="SSF55103">
    <property type="entry name" value="FAD-linked oxidases, C-terminal domain"/>
    <property type="match status" value="1"/>
</dbReference>
<dbReference type="Proteomes" id="UP000242258">
    <property type="component" value="Unassembled WGS sequence"/>
</dbReference>
<dbReference type="EMBL" id="MKEK01000001">
    <property type="protein sequence ID" value="OEY69703.1"/>
    <property type="molecule type" value="Genomic_DNA"/>
</dbReference>
<reference evidence="6" key="1">
    <citation type="submission" date="2016-09" db="EMBL/GenBank/DDBJ databases">
        <authorList>
            <person name="Wan X."/>
            <person name="Hou S."/>
        </authorList>
    </citation>
    <scope>NUCLEOTIDE SEQUENCE [LARGE SCALE GENOMIC DNA]</scope>
    <source>
        <strain evidence="6">KH87</strain>
    </source>
</reference>
<dbReference type="InterPro" id="IPR016169">
    <property type="entry name" value="FAD-bd_PCMH_sub2"/>
</dbReference>
<dbReference type="GO" id="GO:0008720">
    <property type="term" value="F:D-lactate dehydrogenase (NAD+) activity"/>
    <property type="evidence" value="ECO:0007669"/>
    <property type="project" value="TreeGrafter"/>
</dbReference>
<evidence type="ECO:0000313" key="5">
    <source>
        <dbReference type="EMBL" id="OEY69703.1"/>
    </source>
</evidence>
<dbReference type="STRING" id="1628148.BI198_09130"/>
<name>A0A1E7Q6K1_9GAMM</name>
<evidence type="ECO:0000259" key="4">
    <source>
        <dbReference type="PROSITE" id="PS51387"/>
    </source>
</evidence>
<dbReference type="GO" id="GO:0004458">
    <property type="term" value="F:D-lactate dehydrogenase (cytochrome) activity"/>
    <property type="evidence" value="ECO:0007669"/>
    <property type="project" value="TreeGrafter"/>
</dbReference>
<dbReference type="PANTHER" id="PTHR11748">
    <property type="entry name" value="D-LACTATE DEHYDROGENASE"/>
    <property type="match status" value="1"/>
</dbReference>
<dbReference type="PANTHER" id="PTHR11748:SF111">
    <property type="entry name" value="D-LACTATE DEHYDROGENASE, MITOCHONDRIAL-RELATED"/>
    <property type="match status" value="1"/>
</dbReference>
<dbReference type="PROSITE" id="PS51387">
    <property type="entry name" value="FAD_PCMH"/>
    <property type="match status" value="1"/>
</dbReference>
<comment type="similarity">
    <text evidence="1">Belongs to the FAD-binding oxidoreductase/transferase type 4 family.</text>
</comment>
<comment type="caution">
    <text evidence="5">The sequence shown here is derived from an EMBL/GenBank/DDBJ whole genome shotgun (WGS) entry which is preliminary data.</text>
</comment>
<feature type="domain" description="FAD-binding PCMH-type" evidence="4">
    <location>
        <begin position="42"/>
        <end position="229"/>
    </location>
</feature>
<keyword evidence="3" id="KW-0274">FAD</keyword>
<accession>A0A1E7Q6K1</accession>
<organism evidence="5 6">
    <name type="scientific">Rheinheimera salexigens</name>
    <dbReference type="NCBI Taxonomy" id="1628148"/>
    <lineage>
        <taxon>Bacteria</taxon>
        <taxon>Pseudomonadati</taxon>
        <taxon>Pseudomonadota</taxon>
        <taxon>Gammaproteobacteria</taxon>
        <taxon>Chromatiales</taxon>
        <taxon>Chromatiaceae</taxon>
        <taxon>Rheinheimera</taxon>
    </lineage>
</organism>
<dbReference type="AlphaFoldDB" id="A0A1E7Q6K1"/>
<evidence type="ECO:0000256" key="2">
    <source>
        <dbReference type="ARBA" id="ARBA00022630"/>
    </source>
</evidence>
<dbReference type="OrthoDB" id="9811557at2"/>
<keyword evidence="6" id="KW-1185">Reference proteome</keyword>
<dbReference type="InterPro" id="IPR016164">
    <property type="entry name" value="FAD-linked_Oxase-like_C"/>
</dbReference>
<evidence type="ECO:0000256" key="3">
    <source>
        <dbReference type="ARBA" id="ARBA00022827"/>
    </source>
</evidence>
<dbReference type="InterPro" id="IPR036318">
    <property type="entry name" value="FAD-bd_PCMH-like_sf"/>
</dbReference>
<dbReference type="InterPro" id="IPR016166">
    <property type="entry name" value="FAD-bd_PCMH"/>
</dbReference>
<gene>
    <name evidence="5" type="ORF">BI198_09130</name>
</gene>
<dbReference type="SUPFAM" id="SSF56176">
    <property type="entry name" value="FAD-binding/transporter-associated domain-like"/>
    <property type="match status" value="1"/>
</dbReference>
<dbReference type="Pfam" id="PF01565">
    <property type="entry name" value="FAD_binding_4"/>
    <property type="match status" value="1"/>
</dbReference>